<evidence type="ECO:0000313" key="9">
    <source>
        <dbReference type="Proteomes" id="UP000006882"/>
    </source>
</evidence>
<feature type="transmembrane region" description="Helical" evidence="6">
    <location>
        <begin position="230"/>
        <end position="249"/>
    </location>
</feature>
<evidence type="ECO:0000256" key="4">
    <source>
        <dbReference type="ARBA" id="ARBA00022989"/>
    </source>
</evidence>
<feature type="transmembrane region" description="Helical" evidence="6">
    <location>
        <begin position="444"/>
        <end position="468"/>
    </location>
</feature>
<proteinExistence type="predicted"/>
<evidence type="ECO:0000259" key="7">
    <source>
        <dbReference type="Pfam" id="PF06814"/>
    </source>
</evidence>
<feature type="domain" description="GOST seven transmembrane" evidence="7">
    <location>
        <begin position="228"/>
        <end position="473"/>
    </location>
</feature>
<dbReference type="PANTHER" id="PTHR21229:SF55">
    <property type="entry name" value="EXPRESSED PROTEIN-RELATED"/>
    <property type="match status" value="1"/>
</dbReference>
<dbReference type="InterPro" id="IPR009637">
    <property type="entry name" value="GPR107/GPR108-like"/>
</dbReference>
<feature type="transmembrane region" description="Helical" evidence="6">
    <location>
        <begin position="12"/>
        <end position="30"/>
    </location>
</feature>
<evidence type="ECO:0000256" key="1">
    <source>
        <dbReference type="ARBA" id="ARBA00004141"/>
    </source>
</evidence>
<evidence type="ECO:0000256" key="6">
    <source>
        <dbReference type="SAM" id="Phobius"/>
    </source>
</evidence>
<dbReference type="AlphaFoldDB" id="A0A251NXF4"/>
<sequence length="524" mass="59459">MEQRLLWCEKGSLLGFIFGVIFIICNECIVQCNASIHEYRNEAFSPQSNAFFFHGGSEGLYASKVHGSADSSSTDNHHLKGKSFIRFESVTFVRTKESANKQSEMQQNTGLVEAIILEVKDRVRIGASFVQSEKICCTRNLSNSGYCTVGEVVIHKNPDNPDWPVRIKTFFNGKAEEATMDTKSININCSGMYYLYFMFCDPQLKGTLIKGRTDWRNPDGYLPGKMAPLMTLYGFMSLAYLVLGLAWFLRFVQFWKDIIQLHYHITAVIALGMCEMAVWYFEYANFNSTGIRPMGITLWAVTFSAVKKTLSRLLLLVVSMGFGVVKPTLGGITPKVFLLGLVYFVASEALELVEHLGNINDFSGKTKLFLVLPVAFLDSWFILWIFSSLSKTLEKLQIRRNMAKLELYRKFTNYLAIFVLLSVAWIGFELYFNATDPLSEYWQIAWIIPAFWTLLAYALLAVICILWAPSRNPTRYAYLEEAGDDFDEEGISLTSGALKVSGDVTAMREYDNVLAEDLEEDKRE</sequence>
<dbReference type="GO" id="GO:0016020">
    <property type="term" value="C:membrane"/>
    <property type="evidence" value="ECO:0000318"/>
    <property type="project" value="GO_Central"/>
</dbReference>
<keyword evidence="9" id="KW-1185">Reference proteome</keyword>
<dbReference type="GO" id="GO:0005794">
    <property type="term" value="C:Golgi apparatus"/>
    <property type="evidence" value="ECO:0000318"/>
    <property type="project" value="GO_Central"/>
</dbReference>
<feature type="transmembrane region" description="Helical" evidence="6">
    <location>
        <begin position="313"/>
        <end position="346"/>
    </location>
</feature>
<comment type="subcellular location">
    <subcellularLocation>
        <location evidence="1">Membrane</location>
        <topology evidence="1">Multi-pass membrane protein</topology>
    </subcellularLocation>
</comment>
<dbReference type="eggNOG" id="KOG2568">
    <property type="taxonomic scope" value="Eukaryota"/>
</dbReference>
<keyword evidence="4 6" id="KW-1133">Transmembrane helix</keyword>
<protein>
    <recommendedName>
        <fullName evidence="7">GOST seven transmembrane domain-containing protein</fullName>
    </recommendedName>
</protein>
<dbReference type="SMR" id="A0A251NXF4"/>
<dbReference type="Pfam" id="PF06814">
    <property type="entry name" value="GOST_TM"/>
    <property type="match status" value="1"/>
</dbReference>
<dbReference type="PANTHER" id="PTHR21229">
    <property type="entry name" value="LUNG SEVEN TRANSMEMBRANE RECEPTOR"/>
    <property type="match status" value="1"/>
</dbReference>
<feature type="transmembrane region" description="Helical" evidence="6">
    <location>
        <begin position="411"/>
        <end position="432"/>
    </location>
</feature>
<gene>
    <name evidence="8" type="ORF">PRUPE_6G294600</name>
</gene>
<evidence type="ECO:0000313" key="8">
    <source>
        <dbReference type="EMBL" id="ONI03978.1"/>
    </source>
</evidence>
<keyword evidence="3" id="KW-0732">Signal</keyword>
<evidence type="ECO:0000256" key="2">
    <source>
        <dbReference type="ARBA" id="ARBA00022692"/>
    </source>
</evidence>
<dbReference type="Proteomes" id="UP000006882">
    <property type="component" value="Chromosome G6"/>
</dbReference>
<dbReference type="InterPro" id="IPR053937">
    <property type="entry name" value="GOST_TM"/>
</dbReference>
<keyword evidence="2 6" id="KW-0812">Transmembrane</keyword>
<evidence type="ECO:0000256" key="5">
    <source>
        <dbReference type="ARBA" id="ARBA00023136"/>
    </source>
</evidence>
<name>A0A251NXF4_PRUPE</name>
<dbReference type="Gramene" id="ONI03978">
    <property type="protein sequence ID" value="ONI03978"/>
    <property type="gene ID" value="PRUPE_6G294600"/>
</dbReference>
<feature type="transmembrane region" description="Helical" evidence="6">
    <location>
        <begin position="366"/>
        <end position="390"/>
    </location>
</feature>
<dbReference type="EMBL" id="CM007656">
    <property type="protein sequence ID" value="ONI03978.1"/>
    <property type="molecule type" value="Genomic_DNA"/>
</dbReference>
<dbReference type="OrthoDB" id="19932at2759"/>
<feature type="transmembrane region" description="Helical" evidence="6">
    <location>
        <begin position="261"/>
        <end position="281"/>
    </location>
</feature>
<organism evidence="8 9">
    <name type="scientific">Prunus persica</name>
    <name type="common">Peach</name>
    <name type="synonym">Amygdalus persica</name>
    <dbReference type="NCBI Taxonomy" id="3760"/>
    <lineage>
        <taxon>Eukaryota</taxon>
        <taxon>Viridiplantae</taxon>
        <taxon>Streptophyta</taxon>
        <taxon>Embryophyta</taxon>
        <taxon>Tracheophyta</taxon>
        <taxon>Spermatophyta</taxon>
        <taxon>Magnoliopsida</taxon>
        <taxon>eudicotyledons</taxon>
        <taxon>Gunneridae</taxon>
        <taxon>Pentapetalae</taxon>
        <taxon>rosids</taxon>
        <taxon>fabids</taxon>
        <taxon>Rosales</taxon>
        <taxon>Rosaceae</taxon>
        <taxon>Amygdaloideae</taxon>
        <taxon>Amygdaleae</taxon>
        <taxon>Prunus</taxon>
    </lineage>
</organism>
<accession>A0A251NXF4</accession>
<reference evidence="8 9" key="1">
    <citation type="journal article" date="2013" name="Nat. Genet.">
        <title>The high-quality draft genome of peach (Prunus persica) identifies unique patterns of genetic diversity, domestication and genome evolution.</title>
        <authorList>
            <consortium name="International Peach Genome Initiative"/>
            <person name="Verde I."/>
            <person name="Abbott A.G."/>
            <person name="Scalabrin S."/>
            <person name="Jung S."/>
            <person name="Shu S."/>
            <person name="Marroni F."/>
            <person name="Zhebentyayeva T."/>
            <person name="Dettori M.T."/>
            <person name="Grimwood J."/>
            <person name="Cattonaro F."/>
            <person name="Zuccolo A."/>
            <person name="Rossini L."/>
            <person name="Jenkins J."/>
            <person name="Vendramin E."/>
            <person name="Meisel L.A."/>
            <person name="Decroocq V."/>
            <person name="Sosinski B."/>
            <person name="Prochnik S."/>
            <person name="Mitros T."/>
            <person name="Policriti A."/>
            <person name="Cipriani G."/>
            <person name="Dondini L."/>
            <person name="Ficklin S."/>
            <person name="Goodstein D.M."/>
            <person name="Xuan P."/>
            <person name="Del Fabbro C."/>
            <person name="Aramini V."/>
            <person name="Copetti D."/>
            <person name="Gonzalez S."/>
            <person name="Horner D.S."/>
            <person name="Falchi R."/>
            <person name="Lucas S."/>
            <person name="Mica E."/>
            <person name="Maldonado J."/>
            <person name="Lazzari B."/>
            <person name="Bielenberg D."/>
            <person name="Pirona R."/>
            <person name="Miculan M."/>
            <person name="Barakat A."/>
            <person name="Testolin R."/>
            <person name="Stella A."/>
            <person name="Tartarini S."/>
            <person name="Tonutti P."/>
            <person name="Arus P."/>
            <person name="Orellana A."/>
            <person name="Wells C."/>
            <person name="Main D."/>
            <person name="Vizzotto G."/>
            <person name="Silva H."/>
            <person name="Salamini F."/>
            <person name="Schmutz J."/>
            <person name="Morgante M."/>
            <person name="Rokhsar D.S."/>
        </authorList>
    </citation>
    <scope>NUCLEOTIDE SEQUENCE [LARGE SCALE GENOMIC DNA]</scope>
    <source>
        <strain evidence="9">cv. Nemared</strain>
    </source>
</reference>
<keyword evidence="5 6" id="KW-0472">Membrane</keyword>
<evidence type="ECO:0000256" key="3">
    <source>
        <dbReference type="ARBA" id="ARBA00022729"/>
    </source>
</evidence>